<dbReference type="GO" id="GO:0008289">
    <property type="term" value="F:lipid binding"/>
    <property type="evidence" value="ECO:0007669"/>
    <property type="project" value="InterPro"/>
</dbReference>
<dbReference type="SMART" id="SM00328">
    <property type="entry name" value="BPI1"/>
    <property type="match status" value="1"/>
</dbReference>
<dbReference type="SUPFAM" id="SSF55394">
    <property type="entry name" value="Bactericidal permeability-increasing protein, BPI"/>
    <property type="match status" value="2"/>
</dbReference>
<organism evidence="17 18">
    <name type="scientific">Gadus morhua</name>
    <name type="common">Atlantic cod</name>
    <dbReference type="NCBI Taxonomy" id="8049"/>
    <lineage>
        <taxon>Eukaryota</taxon>
        <taxon>Metazoa</taxon>
        <taxon>Chordata</taxon>
        <taxon>Craniata</taxon>
        <taxon>Vertebrata</taxon>
        <taxon>Euteleostomi</taxon>
        <taxon>Actinopterygii</taxon>
        <taxon>Neopterygii</taxon>
        <taxon>Teleostei</taxon>
        <taxon>Neoteleostei</taxon>
        <taxon>Acanthomorphata</taxon>
        <taxon>Zeiogadaria</taxon>
        <taxon>Gadariae</taxon>
        <taxon>Gadiformes</taxon>
        <taxon>Gadoidei</taxon>
        <taxon>Gadidae</taxon>
        <taxon>Gadus</taxon>
    </lineage>
</organism>
<comment type="subcellular location">
    <subcellularLocation>
        <location evidence="1 13">Secreted</location>
    </subcellularLocation>
</comment>
<evidence type="ECO:0000256" key="7">
    <source>
        <dbReference type="ARBA" id="ARBA00022859"/>
    </source>
</evidence>
<dbReference type="PIRSF" id="PIRSF002417">
    <property type="entry name" value="Lipid_binding_protein"/>
    <property type="match status" value="1"/>
</dbReference>
<comment type="function">
    <text evidence="13">The cytotoxic action of BPI is limited to many species of Gram-negative bacteria; this specificity may be explained by a strong affinity of the very basic N-terminal half for the negatively charged lipopolysaccharides that are unique to the Gram-negative bacterial outer envelope.</text>
</comment>
<protein>
    <recommendedName>
        <fullName evidence="3 13">Bactericidal permeability-increasing protein</fullName>
        <shortName evidence="13">BPI</shortName>
    </recommendedName>
</protein>
<comment type="subunit">
    <text evidence="11 13">Monomer. Homodimer; disulfide-linked.</text>
</comment>
<dbReference type="GO" id="GO:0050829">
    <property type="term" value="P:defense response to Gram-negative bacterium"/>
    <property type="evidence" value="ECO:0007669"/>
    <property type="project" value="UniProtKB-UniRule"/>
</dbReference>
<feature type="chain" id="PRO_5034015869" description="Bactericidal permeability-increasing protein" evidence="14">
    <location>
        <begin position="31"/>
        <end position="485"/>
    </location>
</feature>
<gene>
    <name evidence="17" type="primary">LOC115556843</name>
</gene>
<proteinExistence type="inferred from homology"/>
<dbReference type="CDD" id="cd00025">
    <property type="entry name" value="BPI1"/>
    <property type="match status" value="1"/>
</dbReference>
<evidence type="ECO:0000259" key="15">
    <source>
        <dbReference type="SMART" id="SM00328"/>
    </source>
</evidence>
<dbReference type="InterPro" id="IPR030675">
    <property type="entry name" value="BPI/LBP"/>
</dbReference>
<dbReference type="Pfam" id="PF01273">
    <property type="entry name" value="LBP_BPI_CETP"/>
    <property type="match status" value="1"/>
</dbReference>
<evidence type="ECO:0000256" key="13">
    <source>
        <dbReference type="RuleBase" id="RU369039"/>
    </source>
</evidence>
<keyword evidence="5 13" id="KW-0929">Antimicrobial</keyword>
<keyword evidence="18" id="KW-1185">Reference proteome</keyword>
<accession>A0A8C5FCI5</accession>
<comment type="domain">
    <text evidence="13">The N-terminal region may be exposed to the interior of the granule, whereas the C-terminal portion may be embedded in the membrane. During phagocytosis and degranulation, proteases may be released and activated and cleave BPI at the junction of the N- and C-terminal portions of the molecule, providing controlled release of the N-terminal antibacterial fragment when bacteria are ingested.</text>
</comment>
<dbReference type="GO" id="GO:0005615">
    <property type="term" value="C:extracellular space"/>
    <property type="evidence" value="ECO:0007669"/>
    <property type="project" value="UniProtKB-UniRule"/>
</dbReference>
<evidence type="ECO:0000259" key="16">
    <source>
        <dbReference type="SMART" id="SM00329"/>
    </source>
</evidence>
<evidence type="ECO:0000256" key="3">
    <source>
        <dbReference type="ARBA" id="ARBA00017827"/>
    </source>
</evidence>
<dbReference type="InterPro" id="IPR017942">
    <property type="entry name" value="Lipid-bd_serum_glycop_N"/>
</dbReference>
<dbReference type="GeneTree" id="ENSGT01150000286994"/>
<dbReference type="Gene3D" id="3.15.20.10">
    <property type="entry name" value="Bactericidal permeability-increasing protein, domain 2"/>
    <property type="match status" value="1"/>
</dbReference>
<keyword evidence="13 14" id="KW-0732">Signal</keyword>
<keyword evidence="9 12" id="KW-1015">Disulfide bond</keyword>
<dbReference type="InterPro" id="IPR032942">
    <property type="entry name" value="BPI/LBP/Plunc"/>
</dbReference>
<feature type="disulfide bond" evidence="12">
    <location>
        <begin position="165"/>
        <end position="204"/>
    </location>
</feature>
<comment type="similarity">
    <text evidence="2">Belongs to the BPI/LBP/Plunc superfamily. BPI/LBP family.</text>
</comment>
<dbReference type="Proteomes" id="UP000694546">
    <property type="component" value="Chromosome 13"/>
</dbReference>
<sequence length="485" mass="52693">MLYSFLCVSELKMFPWRWLALLALIPLSLSANAGVKVKLTQKGLDFGRELFVASLQEKLMTIKVPDISGTERVDPIGKVHYSLTEMRIVKLGLPSSAIGLVPGTGFTMTITNAFLSLHGKWRVKYLRFIKDSGSFDLAIKSLSITTSISLRSDETGRPAVAVASCATTLGGVSIKFHGGASWLYNLFTRFIEKGLCSSLQKQICPLVAESVSSMNQFLKTLNVLAPLDRYAEIAYPMVSSPEISNSSIGLNLKGEFYNIGHHMEPPFSPAPFFLPNQEQSMLYIGLSVFTANSASFVYNKAGTLSLNITDDMIPPSSPFRLTTRTFGAFIPQIAKLFPGLMMVLQVKTAKDPLFNIEANNVTVDAISSLTAYAILANTSLAPLFVLNVDSSVGARVNVVGNKLAGAVNLNKLDMSLGKSYVGDFQVGPLHNIFQIVLKVAVLPRVNVRLKEGFPLPSLGKINLTNTQLQVLKGYILIGTDLQISG</sequence>
<evidence type="ECO:0000256" key="11">
    <source>
        <dbReference type="ARBA" id="ARBA00025943"/>
    </source>
</evidence>
<evidence type="ECO:0000256" key="4">
    <source>
        <dbReference type="ARBA" id="ARBA00022525"/>
    </source>
</evidence>
<dbReference type="Pfam" id="PF02886">
    <property type="entry name" value="LBP_BPI_CETP_C"/>
    <property type="match status" value="1"/>
</dbReference>
<evidence type="ECO:0000256" key="9">
    <source>
        <dbReference type="ARBA" id="ARBA00023157"/>
    </source>
</evidence>
<evidence type="ECO:0000256" key="2">
    <source>
        <dbReference type="ARBA" id="ARBA00007292"/>
    </source>
</evidence>
<keyword evidence="7 13" id="KW-0391">Immunity</keyword>
<dbReference type="AlphaFoldDB" id="A0A8C5FCI5"/>
<keyword evidence="6 13" id="KW-0399">Innate immunity</keyword>
<dbReference type="InterPro" id="IPR017943">
    <property type="entry name" value="Bactericidal_perm-incr_a/b_dom"/>
</dbReference>
<keyword evidence="8 13" id="KW-0044">Antibiotic</keyword>
<evidence type="ECO:0000256" key="10">
    <source>
        <dbReference type="ARBA" id="ARBA00023180"/>
    </source>
</evidence>
<dbReference type="FunFam" id="3.15.20.10:FF:000001">
    <property type="entry name" value="Phospholipid transfer protein"/>
    <property type="match status" value="1"/>
</dbReference>
<dbReference type="Ensembl" id="ENSGMOT00000031601.1">
    <property type="protein sequence ID" value="ENSGMOP00000026660.1"/>
    <property type="gene ID" value="ENSGMOG00000006705.2"/>
</dbReference>
<evidence type="ECO:0000256" key="14">
    <source>
        <dbReference type="SAM" id="SignalP"/>
    </source>
</evidence>
<reference evidence="17" key="1">
    <citation type="submission" date="2025-08" db="UniProtKB">
        <authorList>
            <consortium name="Ensembl"/>
        </authorList>
    </citation>
    <scope>IDENTIFICATION</scope>
</reference>
<dbReference type="PANTHER" id="PTHR10504:SF84">
    <property type="entry name" value="BACTERICIDAL PERMEABILITY-INCREASING PROTEIN"/>
    <property type="match status" value="1"/>
</dbReference>
<evidence type="ECO:0000256" key="8">
    <source>
        <dbReference type="ARBA" id="ARBA00023022"/>
    </source>
</evidence>
<dbReference type="SMART" id="SM00329">
    <property type="entry name" value="BPI2"/>
    <property type="match status" value="1"/>
</dbReference>
<comment type="domain">
    <text evidence="13">The N- and C-terminal barrels adopt an identical fold despite having only 13% of conserved residues.</text>
</comment>
<feature type="domain" description="Lipid-binding serum glycoprotein N-terminal" evidence="15">
    <location>
        <begin position="38"/>
        <end position="261"/>
    </location>
</feature>
<dbReference type="GO" id="GO:0045087">
    <property type="term" value="P:innate immune response"/>
    <property type="evidence" value="ECO:0007669"/>
    <property type="project" value="UniProtKB-UniRule"/>
</dbReference>
<evidence type="ECO:0000256" key="6">
    <source>
        <dbReference type="ARBA" id="ARBA00022588"/>
    </source>
</evidence>
<reference evidence="17" key="2">
    <citation type="submission" date="2025-09" db="UniProtKB">
        <authorList>
            <consortium name="Ensembl"/>
        </authorList>
    </citation>
    <scope>IDENTIFICATION</scope>
</reference>
<dbReference type="PANTHER" id="PTHR10504">
    <property type="entry name" value="BACTERICIDAL PERMEABILITY-INCREASING BPI PROTEIN-RELATED"/>
    <property type="match status" value="1"/>
</dbReference>
<evidence type="ECO:0000313" key="18">
    <source>
        <dbReference type="Proteomes" id="UP000694546"/>
    </source>
</evidence>
<name>A0A8C5FCI5_GADMO</name>
<evidence type="ECO:0000256" key="12">
    <source>
        <dbReference type="PIRSR" id="PIRSR002417-50"/>
    </source>
</evidence>
<feature type="signal peptide" evidence="14">
    <location>
        <begin position="1"/>
        <end position="30"/>
    </location>
</feature>
<keyword evidence="4 13" id="KW-0964">Secreted</keyword>
<evidence type="ECO:0000256" key="5">
    <source>
        <dbReference type="ARBA" id="ARBA00022529"/>
    </source>
</evidence>
<dbReference type="InterPro" id="IPR001124">
    <property type="entry name" value="Lipid-bd_serum_glycop_C"/>
</dbReference>
<evidence type="ECO:0000256" key="1">
    <source>
        <dbReference type="ARBA" id="ARBA00004613"/>
    </source>
</evidence>
<dbReference type="FunFam" id="3.15.10.10:FF:000001">
    <property type="entry name" value="phospholipid transfer protein-like"/>
    <property type="match status" value="1"/>
</dbReference>
<evidence type="ECO:0000313" key="17">
    <source>
        <dbReference type="Ensembl" id="ENSGMOP00000026660.1"/>
    </source>
</evidence>
<dbReference type="Gene3D" id="3.15.10.10">
    <property type="entry name" value="Bactericidal permeability-increasing protein, domain 1"/>
    <property type="match status" value="1"/>
</dbReference>
<keyword evidence="10 13" id="KW-0325">Glycoprotein</keyword>
<feature type="domain" description="Lipid-binding serum glycoprotein C-terminal" evidence="16">
    <location>
        <begin position="276"/>
        <end position="479"/>
    </location>
</feature>